<protein>
    <recommendedName>
        <fullName evidence="6">Prohormone-4</fullName>
    </recommendedName>
</protein>
<dbReference type="PROSITE" id="PS50068">
    <property type="entry name" value="LDLRA_2"/>
    <property type="match status" value="1"/>
</dbReference>
<dbReference type="SUPFAM" id="SSF57424">
    <property type="entry name" value="LDL receptor-like module"/>
    <property type="match status" value="1"/>
</dbReference>
<keyword evidence="1" id="KW-1015">Disulfide bond</keyword>
<accession>A0AAD9P6I5</accession>
<proteinExistence type="predicted"/>
<dbReference type="CDD" id="cd00112">
    <property type="entry name" value="LDLa"/>
    <property type="match status" value="1"/>
</dbReference>
<evidence type="ECO:0000256" key="3">
    <source>
        <dbReference type="SAM" id="SignalP"/>
    </source>
</evidence>
<reference evidence="4" key="1">
    <citation type="journal article" date="2023" name="Mol. Biol. Evol.">
        <title>Third-Generation Sequencing Reveals the Adaptive Role of the Epigenome in Three Deep-Sea Polychaetes.</title>
        <authorList>
            <person name="Perez M."/>
            <person name="Aroh O."/>
            <person name="Sun Y."/>
            <person name="Lan Y."/>
            <person name="Juniper S.K."/>
            <person name="Young C.R."/>
            <person name="Angers B."/>
            <person name="Qian P.Y."/>
        </authorList>
    </citation>
    <scope>NUCLEOTIDE SEQUENCE</scope>
    <source>
        <strain evidence="4">R07B-5</strain>
    </source>
</reference>
<dbReference type="PROSITE" id="PS01209">
    <property type="entry name" value="LDLRA_1"/>
    <property type="match status" value="1"/>
</dbReference>
<dbReference type="SMART" id="SM00192">
    <property type="entry name" value="LDLa"/>
    <property type="match status" value="1"/>
</dbReference>
<dbReference type="PANTHER" id="PTHR20967:SF0">
    <property type="entry name" value="PROHORMONE-4"/>
    <property type="match status" value="1"/>
</dbReference>
<evidence type="ECO:0008006" key="6">
    <source>
        <dbReference type="Google" id="ProtNLM"/>
    </source>
</evidence>
<feature type="chain" id="PRO_5041939077" description="Prohormone-4" evidence="3">
    <location>
        <begin position="23"/>
        <end position="192"/>
    </location>
</feature>
<feature type="signal peptide" evidence="3">
    <location>
        <begin position="1"/>
        <end position="22"/>
    </location>
</feature>
<dbReference type="PANTHER" id="PTHR20967">
    <property type="entry name" value="PROHORMONE-4"/>
    <property type="match status" value="1"/>
</dbReference>
<dbReference type="Proteomes" id="UP001209878">
    <property type="component" value="Unassembled WGS sequence"/>
</dbReference>
<evidence type="ECO:0000313" key="4">
    <source>
        <dbReference type="EMBL" id="KAK2189028.1"/>
    </source>
</evidence>
<dbReference type="Gene3D" id="2.40.128.620">
    <property type="match status" value="1"/>
</dbReference>
<comment type="caution">
    <text evidence="2">Lacks conserved residue(s) required for the propagation of feature annotation.</text>
</comment>
<keyword evidence="5" id="KW-1185">Reference proteome</keyword>
<dbReference type="AlphaFoldDB" id="A0AAD9P6I5"/>
<keyword evidence="3" id="KW-0732">Signal</keyword>
<evidence type="ECO:0000256" key="1">
    <source>
        <dbReference type="ARBA" id="ARBA00023157"/>
    </source>
</evidence>
<evidence type="ECO:0000256" key="2">
    <source>
        <dbReference type="PROSITE-ProRule" id="PRU00124"/>
    </source>
</evidence>
<dbReference type="InterPro" id="IPR023415">
    <property type="entry name" value="LDLR_class-A_CS"/>
</dbReference>
<name>A0AAD9P6I5_RIDPI</name>
<dbReference type="EMBL" id="JAODUO010000116">
    <property type="protein sequence ID" value="KAK2189028.1"/>
    <property type="molecule type" value="Genomic_DNA"/>
</dbReference>
<evidence type="ECO:0000313" key="5">
    <source>
        <dbReference type="Proteomes" id="UP001209878"/>
    </source>
</evidence>
<dbReference type="Pfam" id="PF00057">
    <property type="entry name" value="Ldl_recept_a"/>
    <property type="match status" value="1"/>
</dbReference>
<dbReference type="InterPro" id="IPR053103">
    <property type="entry name" value="IDLSRF-like_peptide"/>
</dbReference>
<dbReference type="PROSITE" id="PS51257">
    <property type="entry name" value="PROKAR_LIPOPROTEIN"/>
    <property type="match status" value="1"/>
</dbReference>
<sequence length="192" mass="21284">MAVRVFDVAVVLAVVLVASCTAKTLDLESFLRHRQQYGLSHKRAEDGNHCPPDTPFPCKTTGKCIPMKYLCDDNVDCADGYDEDPDVCTAAHRPAVDQIAQFLAEKSSWIMPAFFGNKDIRSVAHALAVSQTLDDLQKRIDLPDKQTESLRTALKAVRDSQEEVLEDFGMPSSDWGEVDYVFSKLIKSGFLG</sequence>
<comment type="caution">
    <text evidence="4">The sequence shown here is derived from an EMBL/GenBank/DDBJ whole genome shotgun (WGS) entry which is preliminary data.</text>
</comment>
<organism evidence="4 5">
    <name type="scientific">Ridgeia piscesae</name>
    <name type="common">Tubeworm</name>
    <dbReference type="NCBI Taxonomy" id="27915"/>
    <lineage>
        <taxon>Eukaryota</taxon>
        <taxon>Metazoa</taxon>
        <taxon>Spiralia</taxon>
        <taxon>Lophotrochozoa</taxon>
        <taxon>Annelida</taxon>
        <taxon>Polychaeta</taxon>
        <taxon>Sedentaria</taxon>
        <taxon>Canalipalpata</taxon>
        <taxon>Sabellida</taxon>
        <taxon>Siboglinidae</taxon>
        <taxon>Ridgeia</taxon>
    </lineage>
</organism>
<dbReference type="InterPro" id="IPR036055">
    <property type="entry name" value="LDL_receptor-like_sf"/>
</dbReference>
<dbReference type="InterPro" id="IPR002172">
    <property type="entry name" value="LDrepeatLR_classA_rpt"/>
</dbReference>
<gene>
    <name evidence="4" type="ORF">NP493_110g06048</name>
</gene>